<dbReference type="AlphaFoldDB" id="A0A0K2VR04"/>
<proteinExistence type="predicted"/>
<evidence type="ECO:0000313" key="1">
    <source>
        <dbReference type="EMBL" id="CDX50976.1"/>
    </source>
</evidence>
<accession>A0A0K2VR04</accession>
<organism evidence="1 2">
    <name type="scientific">Mesorhizobium plurifarium</name>
    <dbReference type="NCBI Taxonomy" id="69974"/>
    <lineage>
        <taxon>Bacteria</taxon>
        <taxon>Pseudomonadati</taxon>
        <taxon>Pseudomonadota</taxon>
        <taxon>Alphaproteobacteria</taxon>
        <taxon>Hyphomicrobiales</taxon>
        <taxon>Phyllobacteriaceae</taxon>
        <taxon>Mesorhizobium</taxon>
    </lineage>
</organism>
<sequence length="50" mass="5567">MAWIDVAEHEARNRLVRIRGKLLAVEIHDDPAWVVDKQAIQGKMGGCGLV</sequence>
<name>A0A0K2VR04_MESPL</name>
<protein>
    <submittedName>
        <fullName evidence="1">Uncharacterized protein</fullName>
    </submittedName>
</protein>
<evidence type="ECO:0000313" key="2">
    <source>
        <dbReference type="Proteomes" id="UP000182888"/>
    </source>
</evidence>
<reference evidence="2" key="1">
    <citation type="submission" date="2014-08" db="EMBL/GenBank/DDBJ databases">
        <authorList>
            <person name="Edwards T."/>
        </authorList>
    </citation>
    <scope>NUCLEOTIDE SEQUENCE [LARGE SCALE GENOMIC DNA]</scope>
</reference>
<dbReference type="Proteomes" id="UP000182888">
    <property type="component" value="Unassembled WGS sequence"/>
</dbReference>
<dbReference type="EMBL" id="CCND01000005">
    <property type="protein sequence ID" value="CDX50976.1"/>
    <property type="molecule type" value="Genomic_DNA"/>
</dbReference>
<gene>
    <name evidence="1" type="ORF">MPL1032_130072</name>
</gene>